<evidence type="ECO:0000313" key="3">
    <source>
        <dbReference type="Proteomes" id="UP000251800"/>
    </source>
</evidence>
<dbReference type="Pfam" id="PF13435">
    <property type="entry name" value="Cytochrome_C554"/>
    <property type="match status" value="1"/>
</dbReference>
<evidence type="ECO:0000313" key="2">
    <source>
        <dbReference type="EMBL" id="PWN55210.1"/>
    </source>
</evidence>
<accession>A0A383XRF6</accession>
<gene>
    <name evidence="2" type="ORF">DEH80_13375</name>
</gene>
<organism evidence="2 3">
    <name type="scientific">Abyssibacter profundi</name>
    <dbReference type="NCBI Taxonomy" id="2182787"/>
    <lineage>
        <taxon>Bacteria</taxon>
        <taxon>Pseudomonadati</taxon>
        <taxon>Pseudomonadota</taxon>
        <taxon>Gammaproteobacteria</taxon>
        <taxon>Chromatiales</taxon>
        <taxon>Oceanococcaceae</taxon>
        <taxon>Abyssibacter</taxon>
    </lineage>
</organism>
<evidence type="ECO:0000259" key="1">
    <source>
        <dbReference type="Pfam" id="PF13435"/>
    </source>
</evidence>
<dbReference type="SUPFAM" id="SSF48695">
    <property type="entry name" value="Multiheme cytochromes"/>
    <property type="match status" value="1"/>
</dbReference>
<sequence length="668" mass="72435">MRAGQDRVKGVNGMIRTGLIAACWLVTCVAWAQDDLLDGGLLEGGLLEESEAASDGDLLGDSGGLLDGGDDLLDDSGGLLDGDLLSGEPPAAATTEAVEAADVSPADDDRLTADEIHRALFEEAEYPSANTCGSCHPRQYEQWAVSQHAYAQISPVYMAMQRTINAQTSSTNGDFCIRCHTQVGMNKGESPFISNLDRHPASSEGITCVVCHRLSQPYGKVSGRVALETGDLTAPVYGPTDGEVLQATIDSSGGTLTPDPDKSGRKIHGEVRSFEYIGESGFCGVCHDVNLFNGFRLEEAFSDYKQSPAAENGVSCQDCHMGKVQGKDAGYEVGPAAQIGSETTPPRKLTNHFFAGPDYSIVHPGIFPHNIEATKLATPRDWLLFDHEAGWGTDAFEDTVSDDYEFPERWRAIDDRYDARAILDDQFERLAWAREKRLEVLRNGFGLGEIEVTRQTAEQLRFAVDVKNIMDGHSVPTGFDAERVIWLHVVVRDAGGQVLMESGDLDPNGDVRDSHSIYVHNGDLPLDKQLFNMQSRFVTRNVRGGEREQVLTVNYSVDALPFIRPSTSSTILTGQPAGARKHRQVLSPGATRTAKYRAPLNGKGPYSVEVELKAAMVPVNLIAEIQHVGFDYGMSPRDVADGVVAGHEVIWARKTTIGGANVAQTEVQ</sequence>
<dbReference type="InterPro" id="IPR036280">
    <property type="entry name" value="Multihaem_cyt_sf"/>
</dbReference>
<feature type="domain" description="Cytochrome c-552/4" evidence="1">
    <location>
        <begin position="131"/>
        <end position="212"/>
    </location>
</feature>
<comment type="caution">
    <text evidence="2">The sequence shown here is derived from an EMBL/GenBank/DDBJ whole genome shotgun (WGS) entry which is preliminary data.</text>
</comment>
<keyword evidence="3" id="KW-1185">Reference proteome</keyword>
<protein>
    <recommendedName>
        <fullName evidence="1">Cytochrome c-552/4 domain-containing protein</fullName>
    </recommendedName>
</protein>
<dbReference type="AlphaFoldDB" id="A0A383XRF6"/>
<dbReference type="Gene3D" id="1.10.1130.10">
    <property type="entry name" value="Flavocytochrome C3, Chain A"/>
    <property type="match status" value="2"/>
</dbReference>
<name>A0A383XRF6_9GAMM</name>
<dbReference type="EMBL" id="QEQK01000012">
    <property type="protein sequence ID" value="PWN55210.1"/>
    <property type="molecule type" value="Genomic_DNA"/>
</dbReference>
<reference evidence="2 3" key="1">
    <citation type="submission" date="2018-05" db="EMBL/GenBank/DDBJ databases">
        <title>Abyssibacter profundi OUC007T gen. nov., sp. nov, a marine bacterium isolated from seawater of the Mariana Trench.</title>
        <authorList>
            <person name="Zhou S."/>
        </authorList>
    </citation>
    <scope>NUCLEOTIDE SEQUENCE [LARGE SCALE GENOMIC DNA]</scope>
    <source>
        <strain evidence="2 3">OUC007</strain>
    </source>
</reference>
<dbReference type="InterPro" id="IPR023155">
    <property type="entry name" value="Cyt_c-552/4"/>
</dbReference>
<dbReference type="Proteomes" id="UP000251800">
    <property type="component" value="Unassembled WGS sequence"/>
</dbReference>
<proteinExistence type="predicted"/>